<feature type="compositionally biased region" description="Low complexity" evidence="9">
    <location>
        <begin position="1"/>
        <end position="25"/>
    </location>
</feature>
<keyword evidence="5 10" id="KW-0472">Membrane</keyword>
<evidence type="ECO:0000313" key="14">
    <source>
        <dbReference type="Proteomes" id="UP000693970"/>
    </source>
</evidence>
<dbReference type="EMBL" id="JAGRRH010000040">
    <property type="protein sequence ID" value="KAG7339146.1"/>
    <property type="molecule type" value="Genomic_DNA"/>
</dbReference>
<evidence type="ECO:0000256" key="9">
    <source>
        <dbReference type="SAM" id="MobiDB-lite"/>
    </source>
</evidence>
<dbReference type="InterPro" id="IPR017978">
    <property type="entry name" value="GPCR_3_C"/>
</dbReference>
<feature type="transmembrane region" description="Helical" evidence="10">
    <location>
        <begin position="631"/>
        <end position="651"/>
    </location>
</feature>
<dbReference type="GO" id="GO:0004965">
    <property type="term" value="F:G protein-coupled GABA receptor activity"/>
    <property type="evidence" value="ECO:0007669"/>
    <property type="project" value="InterPro"/>
</dbReference>
<comment type="caution">
    <text evidence="13">The sequence shown here is derived from an EMBL/GenBank/DDBJ whole genome shotgun (WGS) entry which is preliminary data.</text>
</comment>
<keyword evidence="8" id="KW-0807">Transducer</keyword>
<feature type="transmembrane region" description="Helical" evidence="10">
    <location>
        <begin position="805"/>
        <end position="823"/>
    </location>
</feature>
<dbReference type="PANTHER" id="PTHR10519">
    <property type="entry name" value="GABA-B RECEPTOR"/>
    <property type="match status" value="1"/>
</dbReference>
<dbReference type="OrthoDB" id="43432at2759"/>
<gene>
    <name evidence="13" type="ORF">IV203_020089</name>
    <name evidence="12" type="ORF">IV203_020458</name>
</gene>
<reference evidence="13" key="1">
    <citation type="journal article" date="2021" name="Sci. Rep.">
        <title>Diploid genomic architecture of Nitzschia inconspicua, an elite biomass production diatom.</title>
        <authorList>
            <person name="Oliver A."/>
            <person name="Podell S."/>
            <person name="Pinowska A."/>
            <person name="Traller J.C."/>
            <person name="Smith S.R."/>
            <person name="McClure R."/>
            <person name="Beliaev A."/>
            <person name="Bohutskyi P."/>
            <person name="Hill E.A."/>
            <person name="Rabines A."/>
            <person name="Zheng H."/>
            <person name="Allen L.Z."/>
            <person name="Kuo A."/>
            <person name="Grigoriev I.V."/>
            <person name="Allen A.E."/>
            <person name="Hazlebeck D."/>
            <person name="Allen E.E."/>
        </authorList>
    </citation>
    <scope>NUCLEOTIDE SEQUENCE</scope>
    <source>
        <strain evidence="13">Hildebrandi</strain>
    </source>
</reference>
<evidence type="ECO:0000256" key="5">
    <source>
        <dbReference type="ARBA" id="ARBA00023136"/>
    </source>
</evidence>
<evidence type="ECO:0000256" key="3">
    <source>
        <dbReference type="ARBA" id="ARBA00022989"/>
    </source>
</evidence>
<feature type="compositionally biased region" description="Acidic residues" evidence="9">
    <location>
        <begin position="998"/>
        <end position="1007"/>
    </location>
</feature>
<evidence type="ECO:0000313" key="13">
    <source>
        <dbReference type="EMBL" id="KAG7371519.1"/>
    </source>
</evidence>
<evidence type="ECO:0000259" key="11">
    <source>
        <dbReference type="PROSITE" id="PS50259"/>
    </source>
</evidence>
<keyword evidence="4" id="KW-0297">G-protein coupled receptor</keyword>
<keyword evidence="3 10" id="KW-1133">Transmembrane helix</keyword>
<feature type="region of interest" description="Disordered" evidence="9">
    <location>
        <begin position="953"/>
        <end position="1036"/>
    </location>
</feature>
<dbReference type="AlphaFoldDB" id="A0A9K3Q7X9"/>
<evidence type="ECO:0000256" key="10">
    <source>
        <dbReference type="SAM" id="Phobius"/>
    </source>
</evidence>
<dbReference type="InterPro" id="IPR001828">
    <property type="entry name" value="ANF_lig-bd_rcpt"/>
</dbReference>
<name>A0A9K3Q7X9_9STRA</name>
<feature type="compositionally biased region" description="Low complexity" evidence="9">
    <location>
        <begin position="1025"/>
        <end position="1035"/>
    </location>
</feature>
<dbReference type="Pfam" id="PF00003">
    <property type="entry name" value="7tm_3"/>
    <property type="match status" value="1"/>
</dbReference>
<feature type="transmembrane region" description="Helical" evidence="10">
    <location>
        <begin position="663"/>
        <end position="687"/>
    </location>
</feature>
<dbReference type="InterPro" id="IPR002455">
    <property type="entry name" value="GPCR3_GABA-B"/>
</dbReference>
<dbReference type="GO" id="GO:0038039">
    <property type="term" value="C:G protein-coupled receptor heterodimeric complex"/>
    <property type="evidence" value="ECO:0007669"/>
    <property type="project" value="TreeGrafter"/>
</dbReference>
<protein>
    <submittedName>
        <fullName evidence="13">7 transmembrane sweet-taste receptor of 3 GCPR</fullName>
    </submittedName>
</protein>
<comment type="subcellular location">
    <subcellularLocation>
        <location evidence="1">Membrane</location>
        <topology evidence="1">Multi-pass membrane protein</topology>
    </subcellularLocation>
</comment>
<organism evidence="13 14">
    <name type="scientific">Nitzschia inconspicua</name>
    <dbReference type="NCBI Taxonomy" id="303405"/>
    <lineage>
        <taxon>Eukaryota</taxon>
        <taxon>Sar</taxon>
        <taxon>Stramenopiles</taxon>
        <taxon>Ochrophyta</taxon>
        <taxon>Bacillariophyta</taxon>
        <taxon>Bacillariophyceae</taxon>
        <taxon>Bacillariophycidae</taxon>
        <taxon>Bacillariales</taxon>
        <taxon>Bacillariaceae</taxon>
        <taxon>Nitzschia</taxon>
    </lineage>
</organism>
<keyword evidence="2 10" id="KW-0812">Transmembrane</keyword>
<evidence type="ECO:0000256" key="1">
    <source>
        <dbReference type="ARBA" id="ARBA00004141"/>
    </source>
</evidence>
<evidence type="ECO:0000256" key="8">
    <source>
        <dbReference type="ARBA" id="ARBA00023224"/>
    </source>
</evidence>
<evidence type="ECO:0000256" key="2">
    <source>
        <dbReference type="ARBA" id="ARBA00022692"/>
    </source>
</evidence>
<feature type="transmembrane region" description="Helical" evidence="10">
    <location>
        <begin position="594"/>
        <end position="619"/>
    </location>
</feature>
<dbReference type="EMBL" id="JAGRRH010000004">
    <property type="protein sequence ID" value="KAG7371519.1"/>
    <property type="molecule type" value="Genomic_DNA"/>
</dbReference>
<feature type="transmembrane region" description="Helical" evidence="10">
    <location>
        <begin position="829"/>
        <end position="851"/>
    </location>
</feature>
<keyword evidence="6 13" id="KW-0675">Receptor</keyword>
<dbReference type="PROSITE" id="PS50259">
    <property type="entry name" value="G_PROTEIN_RECEP_F3_4"/>
    <property type="match status" value="1"/>
</dbReference>
<evidence type="ECO:0000256" key="7">
    <source>
        <dbReference type="ARBA" id="ARBA00023180"/>
    </source>
</evidence>
<evidence type="ECO:0000313" key="12">
    <source>
        <dbReference type="EMBL" id="KAG7339146.1"/>
    </source>
</evidence>
<feature type="domain" description="G-protein coupled receptors family 3 profile" evidence="11">
    <location>
        <begin position="666"/>
        <end position="854"/>
    </location>
</feature>
<keyword evidence="14" id="KW-1185">Reference proteome</keyword>
<feature type="region of interest" description="Disordered" evidence="9">
    <location>
        <begin position="1"/>
        <end position="39"/>
    </location>
</feature>
<feature type="compositionally biased region" description="Basic and acidic residues" evidence="9">
    <location>
        <begin position="1013"/>
        <end position="1022"/>
    </location>
</feature>
<dbReference type="Proteomes" id="UP000693970">
    <property type="component" value="Unassembled WGS sequence"/>
</dbReference>
<evidence type="ECO:0000256" key="6">
    <source>
        <dbReference type="ARBA" id="ARBA00023170"/>
    </source>
</evidence>
<feature type="transmembrane region" description="Helical" evidence="10">
    <location>
        <begin position="765"/>
        <end position="784"/>
    </location>
</feature>
<dbReference type="PANTHER" id="PTHR10519:SF20">
    <property type="entry name" value="G-PROTEIN COUPLED RECEPTOR 156-RELATED"/>
    <property type="match status" value="1"/>
</dbReference>
<dbReference type="CDD" id="cd15047">
    <property type="entry name" value="7tmC_GABA-B-like"/>
    <property type="match status" value="1"/>
</dbReference>
<feature type="transmembrane region" description="Helical" evidence="10">
    <location>
        <begin position="713"/>
        <end position="733"/>
    </location>
</feature>
<sequence length="1057" mass="115917">MSTDSSSTSSSSTTRTLSRNSLDLSHPSLMNDNNNNDHEEKDSALCHMVSLFPFAVDKEAVVSGYESAFATYLAIRHLNQRDGSIVTEVNDDDDLSNCDIQFSIEYLNTHYNAGRALNALMQRIVGNSNNNDSMDHVTTTTATATSEQEEGQDEDEGTEPQPSELLPRPCAFLGAYRSSISAPTATLTSFQGYPQISGMSTSSDLNDRLSFPLFGRTIPSDAGTAQVVAMHYASLGISHLAVLATNDSFGNAYASELRKAVSNLGIDTTIQQIPMEKDGSNIVQAITSLKHLQYRYIFVAHFGGSNMIQNDNLMLEAYRQNLIEDHVWMFSDGIASSLASKDLDRNSPLHLAYRGVGSIEASGGLPGSNNDKYDAFAEQMIQLKHDFLQDDAHPLRALLPHYNDPDFESTLSFLQRNNSTSDDTHADNDTENDSHVIDASSFLSPLADGRVPLVYEATILLGLAACQAATTVTDPTDSTTSFLHLDGEQFFDTLVNKVSFQGMSGLVTLDPNTGSRIANSTLFRLINMVQKDGVNNDSDTDGDNDTVNLIPVNSKLFTDGQWQILEPYIYNDGTTQQPLDIPPPELEPNHIYPYIRGVAFVFCILAVGLAIYFMIWTWYKRNSRIVRASQPVFLFLVCLGNILLALTIVPMTFDDGNASSHGLVIACTSAVWLLAIGVGTIFSALFAKAHRINTLMKSASRCRKITVSARDTLKPIIALLLLNILILSLMTGLDPIEFIINVVSVDSFGRVTETYGTCGYATQHLQFTIPLVAINFGMLCAAAFQSWRTRNLSTEFQESQSIFRALWGMLLVVFIGAPVLFIAQDNSNAYLFVSSAIIFVTCLLILLLIYVPKIQYERTTTAMRRGTTHISGLDFTTGLDGDSFHHPSGGHMGIPRSSFIDKTSYSTSRDDESVASDAGDRIFSAKTQHELATEVAALKKYIRVLKSRPQEGGLSTYHRIDHTGLSQKNPYDEDNDDINLRRPPVVQFAIPDRKEVGSDDDDDDDDLVSMQKTHQEDVKEAPKPSSATGSCGSSSEVLDIVIDDADSITSSNGEFAR</sequence>
<accession>A0A9K3Q7X9</accession>
<proteinExistence type="predicted"/>
<feature type="region of interest" description="Disordered" evidence="9">
    <location>
        <begin position="128"/>
        <end position="166"/>
    </location>
</feature>
<keyword evidence="7" id="KW-0325">Glycoprotein</keyword>
<feature type="compositionally biased region" description="Acidic residues" evidence="9">
    <location>
        <begin position="147"/>
        <end position="158"/>
    </location>
</feature>
<evidence type="ECO:0000256" key="4">
    <source>
        <dbReference type="ARBA" id="ARBA00023040"/>
    </source>
</evidence>
<dbReference type="Pfam" id="PF01094">
    <property type="entry name" value="ANF_receptor"/>
    <property type="match status" value="1"/>
</dbReference>
<reference evidence="13" key="2">
    <citation type="submission" date="2021-04" db="EMBL/GenBank/DDBJ databases">
        <authorList>
            <person name="Podell S."/>
        </authorList>
    </citation>
    <scope>NUCLEOTIDE SEQUENCE</scope>
    <source>
        <strain evidence="13">Hildebrandi</strain>
    </source>
</reference>